<dbReference type="Gene3D" id="3.40.50.12780">
    <property type="entry name" value="N-terminal domain of ligase-like"/>
    <property type="match status" value="1"/>
</dbReference>
<dbReference type="InterPro" id="IPR053158">
    <property type="entry name" value="CapK_Type1_Caps_Biosynth"/>
</dbReference>
<dbReference type="Proteomes" id="UP000323082">
    <property type="component" value="Unassembled WGS sequence"/>
</dbReference>
<dbReference type="SUPFAM" id="SSF56801">
    <property type="entry name" value="Acetyl-CoA synthetase-like"/>
    <property type="match status" value="1"/>
</dbReference>
<protein>
    <submittedName>
        <fullName evidence="1">Phenylacetate--CoA ligase family protein</fullName>
    </submittedName>
</protein>
<dbReference type="RefSeq" id="WP_149835653.1">
    <property type="nucleotide sequence ID" value="NZ_VUNZ01000006.1"/>
</dbReference>
<reference evidence="1 2" key="1">
    <citation type="journal article" date="2015" name="Int. J. Syst. Evol. Microbiol.">
        <title>Chryseobacterium sediminis sp. nov., isolated from a river sediment.</title>
        <authorList>
            <person name="Kampfer P."/>
            <person name="Busse H.J."/>
            <person name="McInroy J.A."/>
            <person name="Glaeser S.P."/>
        </authorList>
    </citation>
    <scope>NUCLEOTIDE SEQUENCE [LARGE SCALE GENOMIC DNA]</scope>
    <source>
        <strain evidence="1 2">IMT-174</strain>
    </source>
</reference>
<name>A0A5B2TML1_9FLAO</name>
<dbReference type="PANTHER" id="PTHR36932:SF1">
    <property type="entry name" value="CAPSULAR POLYSACCHARIDE BIOSYNTHESIS PROTEIN"/>
    <property type="match status" value="1"/>
</dbReference>
<gene>
    <name evidence="1" type="ORF">FW780_21600</name>
</gene>
<dbReference type="GO" id="GO:0016874">
    <property type="term" value="F:ligase activity"/>
    <property type="evidence" value="ECO:0007669"/>
    <property type="project" value="UniProtKB-KW"/>
</dbReference>
<keyword evidence="1" id="KW-0436">Ligase</keyword>
<comment type="caution">
    <text evidence="1">The sequence shown here is derived from an EMBL/GenBank/DDBJ whole genome shotgun (WGS) entry which is preliminary data.</text>
</comment>
<proteinExistence type="predicted"/>
<evidence type="ECO:0000313" key="2">
    <source>
        <dbReference type="Proteomes" id="UP000323082"/>
    </source>
</evidence>
<dbReference type="InterPro" id="IPR042099">
    <property type="entry name" value="ANL_N_sf"/>
</dbReference>
<organism evidence="1 2">
    <name type="scientific">Chryseobacterium sediminis</name>
    <dbReference type="NCBI Taxonomy" id="1679494"/>
    <lineage>
        <taxon>Bacteria</taxon>
        <taxon>Pseudomonadati</taxon>
        <taxon>Bacteroidota</taxon>
        <taxon>Flavobacteriia</taxon>
        <taxon>Flavobacteriales</taxon>
        <taxon>Weeksellaceae</taxon>
        <taxon>Chryseobacterium group</taxon>
        <taxon>Chryseobacterium</taxon>
    </lineage>
</organism>
<dbReference type="OrthoDB" id="580775at2"/>
<dbReference type="PANTHER" id="PTHR36932">
    <property type="entry name" value="CAPSULAR POLYSACCHARIDE BIOSYNTHESIS PROTEIN"/>
    <property type="match status" value="1"/>
</dbReference>
<accession>A0A5B2TML1</accession>
<dbReference type="EMBL" id="VUNZ01000006">
    <property type="protein sequence ID" value="KAA2215712.1"/>
    <property type="molecule type" value="Genomic_DNA"/>
</dbReference>
<sequence>MKEKVYQLLPDFLQNFMVYIYNRQAYKRRYGGEYKNFRKEKKENRTLSLEELKEYQKNRYSEFIKFVIQNSEYYKNSIGNIEHVESIDNISSLPIVNKEVLRNNIGSITVKTSEQLEKSKTGGTTGKSLEVKFFFRDSQERFAFLDDFRSRFGYELGKKTAWFSGKNLLTSRDVNKNVFWKTDFVHHVRYYSTFHIKDDYLKYYVEDLIRFAPEYLVGFPSTILEIAKYGIANGYDFPENKVKAVFPTAETITDETRYYIEKFFKTKLYNQYASSEGAPFIIECEKGNLHLELQTGVFEVLDENNQPAQSGRLVVTSFNTAATPLVRYDIGDSITLEDADKKCTCGNNNPLVKEILGRIDDFIYSVENGKINLGNVSNTLKDTKGIIRFQAVQNKLDELELYVVIDKEIYSKQIEKVFLSNWRDRVGDVMKIQINYVNEIPVEGSGKFRIVKNNIKDLL</sequence>
<dbReference type="AlphaFoldDB" id="A0A5B2TML1"/>
<evidence type="ECO:0000313" key="1">
    <source>
        <dbReference type="EMBL" id="KAA2215712.1"/>
    </source>
</evidence>